<proteinExistence type="predicted"/>
<feature type="region of interest" description="Disordered" evidence="1">
    <location>
        <begin position="1"/>
        <end position="54"/>
    </location>
</feature>
<dbReference type="Proteomes" id="UP000765509">
    <property type="component" value="Unassembled WGS sequence"/>
</dbReference>
<evidence type="ECO:0000313" key="2">
    <source>
        <dbReference type="EMBL" id="MBW0527047.1"/>
    </source>
</evidence>
<evidence type="ECO:0000313" key="3">
    <source>
        <dbReference type="Proteomes" id="UP000765509"/>
    </source>
</evidence>
<reference evidence="2" key="1">
    <citation type="submission" date="2021-03" db="EMBL/GenBank/DDBJ databases">
        <title>Draft genome sequence of rust myrtle Austropuccinia psidii MF-1, a brazilian biotype.</title>
        <authorList>
            <person name="Quecine M.C."/>
            <person name="Pachon D.M.R."/>
            <person name="Bonatelli M.L."/>
            <person name="Correr F.H."/>
            <person name="Franceschini L.M."/>
            <person name="Leite T.F."/>
            <person name="Margarido G.R.A."/>
            <person name="Almeida C.A."/>
            <person name="Ferrarezi J.A."/>
            <person name="Labate C.A."/>
        </authorList>
    </citation>
    <scope>NUCLEOTIDE SEQUENCE</scope>
    <source>
        <strain evidence="2">MF-1</strain>
    </source>
</reference>
<gene>
    <name evidence="2" type="ORF">O181_066762</name>
</gene>
<protein>
    <submittedName>
        <fullName evidence="2">Uncharacterized protein</fullName>
    </submittedName>
</protein>
<accession>A0A9Q3EW19</accession>
<organism evidence="2 3">
    <name type="scientific">Austropuccinia psidii MF-1</name>
    <dbReference type="NCBI Taxonomy" id="1389203"/>
    <lineage>
        <taxon>Eukaryota</taxon>
        <taxon>Fungi</taxon>
        <taxon>Dikarya</taxon>
        <taxon>Basidiomycota</taxon>
        <taxon>Pucciniomycotina</taxon>
        <taxon>Pucciniomycetes</taxon>
        <taxon>Pucciniales</taxon>
        <taxon>Sphaerophragmiaceae</taxon>
        <taxon>Austropuccinia</taxon>
    </lineage>
</organism>
<feature type="compositionally biased region" description="Polar residues" evidence="1">
    <location>
        <begin position="7"/>
        <end position="23"/>
    </location>
</feature>
<dbReference type="AlphaFoldDB" id="A0A9Q3EW19"/>
<feature type="compositionally biased region" description="Polar residues" evidence="1">
    <location>
        <begin position="30"/>
        <end position="54"/>
    </location>
</feature>
<name>A0A9Q3EW19_9BASI</name>
<sequence>MKERKPSSTNVSAKNSPSSQQQKFQREKAATSSEQGKRQGSSHRTLQPGLQSPKYSAECHGKCISDGQDNEGITDRGGSQINISEMISFIFDAIPLLFEPTNDVKSHIFDKYSSICNNIKTNNLRLSQVNQTLMCFEKALRTIKTSNNDNSFGNKLNEQSANIEELTDNILN</sequence>
<dbReference type="EMBL" id="AVOT02033183">
    <property type="protein sequence ID" value="MBW0527047.1"/>
    <property type="molecule type" value="Genomic_DNA"/>
</dbReference>
<comment type="caution">
    <text evidence="2">The sequence shown here is derived from an EMBL/GenBank/DDBJ whole genome shotgun (WGS) entry which is preliminary data.</text>
</comment>
<evidence type="ECO:0000256" key="1">
    <source>
        <dbReference type="SAM" id="MobiDB-lite"/>
    </source>
</evidence>
<keyword evidence="3" id="KW-1185">Reference proteome</keyword>